<feature type="transmembrane region" description="Helical" evidence="1">
    <location>
        <begin position="83"/>
        <end position="103"/>
    </location>
</feature>
<dbReference type="AlphaFoldDB" id="A0AAE7BHK8"/>
<gene>
    <name evidence="2" type="ORF">ADFLV_1879</name>
</gene>
<keyword evidence="3" id="KW-1185">Reference proteome</keyword>
<evidence type="ECO:0000256" key="1">
    <source>
        <dbReference type="SAM" id="Phobius"/>
    </source>
</evidence>
<dbReference type="Proteomes" id="UP000503313">
    <property type="component" value="Chromosome"/>
</dbReference>
<evidence type="ECO:0000313" key="2">
    <source>
        <dbReference type="EMBL" id="QKF77897.1"/>
    </source>
</evidence>
<accession>A0AAE7BHK8</accession>
<feature type="transmembrane region" description="Helical" evidence="1">
    <location>
        <begin position="20"/>
        <end position="44"/>
    </location>
</feature>
<dbReference type="EMBL" id="CP053835">
    <property type="protein sequence ID" value="QKF77897.1"/>
    <property type="molecule type" value="Genomic_DNA"/>
</dbReference>
<protein>
    <submittedName>
        <fullName evidence="2">Membrane protein</fullName>
    </submittedName>
</protein>
<sequence>MILENKKKYLSRLFKGEIPLIIVFWLWFVFISICIEICLQVNLIKFESEYLQFFIYFMVLIYSIAIFYITFKSASKYTGLKVWSFLAKIIVTINLFFSLALIIEIYKYYFLEDYLIEKDIEDFKNNLPIQVDANSILIDIYIKEKTIFYVYTLIGVDLTEEKSKNIFKKQINDSLCDSETTLSLLKKDYILSYKYTNENDEEIINIETKKENCGDSIYDLDIVSNLLEKQGV</sequence>
<dbReference type="KEGG" id="adz:ADFLV_1879"/>
<dbReference type="Gene3D" id="3.30.300.250">
    <property type="match status" value="1"/>
</dbReference>
<keyword evidence="1" id="KW-0472">Membrane</keyword>
<dbReference type="RefSeq" id="WP_129011298.1">
    <property type="nucleotide sequence ID" value="NZ_CP053835.1"/>
</dbReference>
<reference evidence="2 3" key="1">
    <citation type="submission" date="2020-05" db="EMBL/GenBank/DDBJ databases">
        <title>Complete genome sequencing of Campylobacter and Arcobacter type strains.</title>
        <authorList>
            <person name="Miller W.G."/>
            <person name="Yee E."/>
        </authorList>
    </citation>
    <scope>NUCLEOTIDE SEQUENCE [LARGE SCALE GENOMIC DNA]</scope>
    <source>
        <strain evidence="2 3">LMG 25694</strain>
    </source>
</reference>
<proteinExistence type="predicted"/>
<keyword evidence="1" id="KW-0812">Transmembrane</keyword>
<keyword evidence="1" id="KW-1133">Transmembrane helix</keyword>
<name>A0AAE7BHK8_9BACT</name>
<feature type="transmembrane region" description="Helical" evidence="1">
    <location>
        <begin position="50"/>
        <end position="71"/>
    </location>
</feature>
<evidence type="ECO:0000313" key="3">
    <source>
        <dbReference type="Proteomes" id="UP000503313"/>
    </source>
</evidence>
<organism evidence="2 3">
    <name type="scientific">Arcobacter defluvii</name>
    <dbReference type="NCBI Taxonomy" id="873191"/>
    <lineage>
        <taxon>Bacteria</taxon>
        <taxon>Pseudomonadati</taxon>
        <taxon>Campylobacterota</taxon>
        <taxon>Epsilonproteobacteria</taxon>
        <taxon>Campylobacterales</taxon>
        <taxon>Arcobacteraceae</taxon>
        <taxon>Arcobacter</taxon>
    </lineage>
</organism>